<dbReference type="PROSITE" id="PS51318">
    <property type="entry name" value="TAT"/>
    <property type="match status" value="1"/>
</dbReference>
<gene>
    <name evidence="2" type="ORF">ABZ071_06605</name>
</gene>
<keyword evidence="3" id="KW-1185">Reference proteome</keyword>
<evidence type="ECO:0000313" key="2">
    <source>
        <dbReference type="EMBL" id="MEU0151587.1"/>
    </source>
</evidence>
<evidence type="ECO:0000313" key="3">
    <source>
        <dbReference type="Proteomes" id="UP001550348"/>
    </source>
</evidence>
<comment type="caution">
    <text evidence="2">The sequence shown here is derived from an EMBL/GenBank/DDBJ whole genome shotgun (WGS) entry which is preliminary data.</text>
</comment>
<dbReference type="InterPro" id="IPR047789">
    <property type="entry name" value="CU044_5270-like"/>
</dbReference>
<feature type="compositionally biased region" description="Low complexity" evidence="1">
    <location>
        <begin position="200"/>
        <end position="209"/>
    </location>
</feature>
<dbReference type="Proteomes" id="UP001550348">
    <property type="component" value="Unassembled WGS sequence"/>
</dbReference>
<dbReference type="NCBIfam" id="NF038083">
    <property type="entry name" value="CU044_5270_fam"/>
    <property type="match status" value="1"/>
</dbReference>
<feature type="region of interest" description="Disordered" evidence="1">
    <location>
        <begin position="200"/>
        <end position="219"/>
    </location>
</feature>
<dbReference type="EMBL" id="JBEXRX010000011">
    <property type="protein sequence ID" value="MEU0151587.1"/>
    <property type="molecule type" value="Genomic_DNA"/>
</dbReference>
<sequence>MHTQQQVRDLLGPADPARGVVVPPAPLSAHDVIVRAETYTSPTPVPPHPRTSRRTLLVGAAVAAGAVASAGLVPALRHATVPTRSTPPQPVDGTVLQPVTYEIATNAGPAGPHLRALARRATDAPLDRAAGRYAYHQVKSWGGMVQESPEGYVASFVQERRSWATPDGRRWSDTTVLDLEFPDAASRDYWTKQLSVHAAGRATPPAGGPVEEPRDPDGARLPTDRAALARLLRTDQPAGDVAKAVYDLYVRHLVPRRTRADILTTLAGKPGFVWRGRVVDRAGRRGLAVTADLTPPADRPQNQQRAQMLLVFDPSTGELLAHEYLELAPQHRVLHYGLLLQASRTDTLG</sequence>
<reference evidence="2 3" key="1">
    <citation type="submission" date="2024-06" db="EMBL/GenBank/DDBJ databases">
        <title>The Natural Products Discovery Center: Release of the First 8490 Sequenced Strains for Exploring Actinobacteria Biosynthetic Diversity.</title>
        <authorList>
            <person name="Kalkreuter E."/>
            <person name="Kautsar S.A."/>
            <person name="Yang D."/>
            <person name="Bader C.D."/>
            <person name="Teijaro C.N."/>
            <person name="Fluegel L."/>
            <person name="Davis C.M."/>
            <person name="Simpson J.R."/>
            <person name="Lauterbach L."/>
            <person name="Steele A.D."/>
            <person name="Gui C."/>
            <person name="Meng S."/>
            <person name="Li G."/>
            <person name="Viehrig K."/>
            <person name="Ye F."/>
            <person name="Su P."/>
            <person name="Kiefer A.F."/>
            <person name="Nichols A."/>
            <person name="Cepeda A.J."/>
            <person name="Yan W."/>
            <person name="Fan B."/>
            <person name="Jiang Y."/>
            <person name="Adhikari A."/>
            <person name="Zheng C.-J."/>
            <person name="Schuster L."/>
            <person name="Cowan T.M."/>
            <person name="Smanski M.J."/>
            <person name="Chevrette M.G."/>
            <person name="De Carvalho L.P.S."/>
            <person name="Shen B."/>
        </authorList>
    </citation>
    <scope>NUCLEOTIDE SEQUENCE [LARGE SCALE GENOMIC DNA]</scope>
    <source>
        <strain evidence="2 3">NPDC006286</strain>
    </source>
</reference>
<evidence type="ECO:0000256" key="1">
    <source>
        <dbReference type="SAM" id="MobiDB-lite"/>
    </source>
</evidence>
<proteinExistence type="predicted"/>
<organism evidence="2 3">
    <name type="scientific">Micromonospora fulviviridis</name>
    <dbReference type="NCBI Taxonomy" id="47860"/>
    <lineage>
        <taxon>Bacteria</taxon>
        <taxon>Bacillati</taxon>
        <taxon>Actinomycetota</taxon>
        <taxon>Actinomycetes</taxon>
        <taxon>Micromonosporales</taxon>
        <taxon>Micromonosporaceae</taxon>
        <taxon>Micromonospora</taxon>
    </lineage>
</organism>
<name>A0ABV2VHY5_9ACTN</name>
<dbReference type="RefSeq" id="WP_355663640.1">
    <property type="nucleotide sequence ID" value="NZ_JBEXRX010000011.1"/>
</dbReference>
<accession>A0ABV2VHY5</accession>
<dbReference type="InterPro" id="IPR006311">
    <property type="entry name" value="TAT_signal"/>
</dbReference>
<protein>
    <submittedName>
        <fullName evidence="2">CU044_5270 family protein</fullName>
    </submittedName>
</protein>